<dbReference type="EC" id="3.5.1.28" evidence="3"/>
<dbReference type="Proteomes" id="UP000253727">
    <property type="component" value="Unassembled WGS sequence"/>
</dbReference>
<reference evidence="3 4" key="1">
    <citation type="submission" date="2018-04" db="EMBL/GenBank/DDBJ databases">
        <title>Altererythrobacter sp. HME9302 genome sequencing and assembly.</title>
        <authorList>
            <person name="Kang H."/>
            <person name="Kim H."/>
            <person name="Joh K."/>
        </authorList>
    </citation>
    <scope>NUCLEOTIDE SEQUENCE [LARGE SCALE GENOMIC DNA]</scope>
    <source>
        <strain evidence="3 4">HME9302</strain>
    </source>
</reference>
<feature type="chain" id="PRO_5016936381" evidence="1">
    <location>
        <begin position="24"/>
        <end position="245"/>
    </location>
</feature>
<sequence length="245" mass="26517">MYKKRFASAAVISATLVFTFINAEGSGAFAQVAETAPVTAEMNRTVSNVSVTEELVPVATPETKPAPEADAAPEFVSNEVVQTVPTTDADDVAANQALADAATTPTASSLRQLVSNIKAPASLSREMECLAGAVYFEARGEPIAGQLAVATVVINRSEARAFPASYCGVVYQRAQFSFVKNGKMPRIKRSTQAWKKAKKIARIAHEELWDSAAKDALYFHAKYVSPSWARKKQARATIKTHIFYR</sequence>
<evidence type="ECO:0000259" key="2">
    <source>
        <dbReference type="Pfam" id="PF07486"/>
    </source>
</evidence>
<proteinExistence type="predicted"/>
<organism evidence="3 4">
    <name type="scientific">Alteripontixanthobacter maritimus</name>
    <dbReference type="NCBI Taxonomy" id="2161824"/>
    <lineage>
        <taxon>Bacteria</taxon>
        <taxon>Pseudomonadati</taxon>
        <taxon>Pseudomonadota</taxon>
        <taxon>Alphaproteobacteria</taxon>
        <taxon>Sphingomonadales</taxon>
        <taxon>Erythrobacteraceae</taxon>
        <taxon>Alteripontixanthobacter</taxon>
    </lineage>
</organism>
<keyword evidence="4" id="KW-1185">Reference proteome</keyword>
<accession>A0A369Q9K7</accession>
<dbReference type="InterPro" id="IPR011105">
    <property type="entry name" value="Cell_wall_hydrolase_SleB"/>
</dbReference>
<dbReference type="RefSeq" id="WP_230079992.1">
    <property type="nucleotide sequence ID" value="NZ_QBKA01000002.1"/>
</dbReference>
<dbReference type="InterPro" id="IPR042047">
    <property type="entry name" value="SleB_dom1"/>
</dbReference>
<dbReference type="Gene3D" id="1.10.10.2520">
    <property type="entry name" value="Cell wall hydrolase SleB, domain 1"/>
    <property type="match status" value="1"/>
</dbReference>
<evidence type="ECO:0000313" key="3">
    <source>
        <dbReference type="EMBL" id="RDC61162.1"/>
    </source>
</evidence>
<gene>
    <name evidence="3" type="ORF">HME9302_02381</name>
</gene>
<feature type="signal peptide" evidence="1">
    <location>
        <begin position="1"/>
        <end position="23"/>
    </location>
</feature>
<dbReference type="GO" id="GO:0008745">
    <property type="term" value="F:N-acetylmuramoyl-L-alanine amidase activity"/>
    <property type="evidence" value="ECO:0007669"/>
    <property type="project" value="UniProtKB-EC"/>
</dbReference>
<keyword evidence="3" id="KW-0378">Hydrolase</keyword>
<name>A0A369Q9K7_9SPHN</name>
<dbReference type="AlphaFoldDB" id="A0A369Q9K7"/>
<feature type="domain" description="Cell wall hydrolase SleB" evidence="2">
    <location>
        <begin position="140"/>
        <end position="244"/>
    </location>
</feature>
<evidence type="ECO:0000256" key="1">
    <source>
        <dbReference type="SAM" id="SignalP"/>
    </source>
</evidence>
<protein>
    <submittedName>
        <fullName evidence="3">N-acetylmuramoyl-L-alanine amidase</fullName>
        <ecNumber evidence="3">3.5.1.28</ecNumber>
    </submittedName>
</protein>
<comment type="caution">
    <text evidence="3">The sequence shown here is derived from an EMBL/GenBank/DDBJ whole genome shotgun (WGS) entry which is preliminary data.</text>
</comment>
<dbReference type="EMBL" id="QBKA01000002">
    <property type="protein sequence ID" value="RDC61162.1"/>
    <property type="molecule type" value="Genomic_DNA"/>
</dbReference>
<dbReference type="Pfam" id="PF07486">
    <property type="entry name" value="Hydrolase_2"/>
    <property type="match status" value="1"/>
</dbReference>
<keyword evidence="1" id="KW-0732">Signal</keyword>
<evidence type="ECO:0000313" key="4">
    <source>
        <dbReference type="Proteomes" id="UP000253727"/>
    </source>
</evidence>